<dbReference type="Proteomes" id="UP000034508">
    <property type="component" value="Unassembled WGS sequence"/>
</dbReference>
<keyword evidence="3" id="KW-0808">Transferase</keyword>
<reference evidence="3 4" key="1">
    <citation type="journal article" date="2015" name="Nature">
        <title>rRNA introns, odd ribosomes, and small enigmatic genomes across a large radiation of phyla.</title>
        <authorList>
            <person name="Brown C.T."/>
            <person name="Hug L.A."/>
            <person name="Thomas B.C."/>
            <person name="Sharon I."/>
            <person name="Castelle C.J."/>
            <person name="Singh A."/>
            <person name="Wilkins M.J."/>
            <person name="Williams K.H."/>
            <person name="Banfield J.F."/>
        </authorList>
    </citation>
    <scope>NUCLEOTIDE SEQUENCE [LARGE SCALE GENOMIC DNA]</scope>
</reference>
<dbReference type="AlphaFoldDB" id="A0A0G0FKP0"/>
<proteinExistence type="predicted"/>
<organism evidence="3 4">
    <name type="scientific">Berkelbacteria bacterium GW2011_GWA1_36_9</name>
    <dbReference type="NCBI Taxonomy" id="1618331"/>
    <lineage>
        <taxon>Bacteria</taxon>
        <taxon>Candidatus Berkelbacteria</taxon>
    </lineage>
</organism>
<evidence type="ECO:0000313" key="3">
    <source>
        <dbReference type="EMBL" id="KKQ18362.1"/>
    </source>
</evidence>
<sequence>MKILFLVKFYQPFDRGGSEWSTHDLAKLLAKKGHKVSILTPNYGAQPNQIIEGINIFRFPFIKKLKNPEEAITPWWTNNLFWFIYTTLYIWWFTAKNKPDIIHIHSTEFIPAAVIAGKINKKKSIVTIRDYQILCNLGFCLWHKDLACQNIVEYLKKDFNFFYQNYSDKRYLLNYIYLQAAAIRGWFMQKIIKYFARQIDFKIAVSQKVSQVFTKNKFLNLHVINNPILIDQIAVKAYPNRIIYIGKLSPGKGVSLLLDAFIEVQRNLPDLKLLIVGSGILKSKLLTKVKKHKLSEKVQFKGQLNHDEVLNLVRKSSFAIVPSVWPEPLPRSAIEALLSGTPVITSDKGGTKEVIKKEYGMVCNPDVNSLKAAILKMYKDRLMFKKNILKDLNKLKRHYSTETADKYLSVYKKIL</sequence>
<name>A0A0G0FKP0_9BACT</name>
<dbReference type="EMBL" id="LBSM01000005">
    <property type="protein sequence ID" value="KKQ18362.1"/>
    <property type="molecule type" value="Genomic_DNA"/>
</dbReference>
<accession>A0A0G0FKP0</accession>
<dbReference type="InterPro" id="IPR050194">
    <property type="entry name" value="Glycosyltransferase_grp1"/>
</dbReference>
<evidence type="ECO:0000259" key="2">
    <source>
        <dbReference type="Pfam" id="PF13439"/>
    </source>
</evidence>
<evidence type="ECO:0000259" key="1">
    <source>
        <dbReference type="Pfam" id="PF00534"/>
    </source>
</evidence>
<dbReference type="InterPro" id="IPR028098">
    <property type="entry name" value="Glyco_trans_4-like_N"/>
</dbReference>
<dbReference type="SUPFAM" id="SSF53756">
    <property type="entry name" value="UDP-Glycosyltransferase/glycogen phosphorylase"/>
    <property type="match status" value="1"/>
</dbReference>
<comment type="caution">
    <text evidence="3">The sequence shown here is derived from an EMBL/GenBank/DDBJ whole genome shotgun (WGS) entry which is preliminary data.</text>
</comment>
<dbReference type="InterPro" id="IPR001296">
    <property type="entry name" value="Glyco_trans_1"/>
</dbReference>
<dbReference type="CDD" id="cd03801">
    <property type="entry name" value="GT4_PimA-like"/>
    <property type="match status" value="1"/>
</dbReference>
<dbReference type="Pfam" id="PF00534">
    <property type="entry name" value="Glycos_transf_1"/>
    <property type="match status" value="1"/>
</dbReference>
<dbReference type="PANTHER" id="PTHR45947:SF3">
    <property type="entry name" value="SULFOQUINOVOSYL TRANSFERASE SQD2"/>
    <property type="match status" value="1"/>
</dbReference>
<dbReference type="Pfam" id="PF13439">
    <property type="entry name" value="Glyco_transf_4"/>
    <property type="match status" value="1"/>
</dbReference>
<protein>
    <submittedName>
        <fullName evidence="3">Glycosyltransferase, group 1 family protein</fullName>
    </submittedName>
</protein>
<dbReference type="Gene3D" id="3.40.50.2000">
    <property type="entry name" value="Glycogen Phosphorylase B"/>
    <property type="match status" value="2"/>
</dbReference>
<feature type="domain" description="Glycosyltransferase subfamily 4-like N-terminal" evidence="2">
    <location>
        <begin position="16"/>
        <end position="228"/>
    </location>
</feature>
<dbReference type="GO" id="GO:0016757">
    <property type="term" value="F:glycosyltransferase activity"/>
    <property type="evidence" value="ECO:0007669"/>
    <property type="project" value="InterPro"/>
</dbReference>
<dbReference type="PANTHER" id="PTHR45947">
    <property type="entry name" value="SULFOQUINOVOSYL TRANSFERASE SQD2"/>
    <property type="match status" value="1"/>
</dbReference>
<feature type="domain" description="Glycosyl transferase family 1" evidence="1">
    <location>
        <begin position="235"/>
        <end position="381"/>
    </location>
</feature>
<evidence type="ECO:0000313" key="4">
    <source>
        <dbReference type="Proteomes" id="UP000034508"/>
    </source>
</evidence>
<gene>
    <name evidence="3" type="ORF">US31_C0005G0012</name>
</gene>